<proteinExistence type="predicted"/>
<dbReference type="Gene3D" id="3.30.450.30">
    <property type="entry name" value="Dynein light chain 2a, cytoplasmic"/>
    <property type="match status" value="1"/>
</dbReference>
<organism evidence="2 3">
    <name type="scientific">Leptotrombidium deliense</name>
    <dbReference type="NCBI Taxonomy" id="299467"/>
    <lineage>
        <taxon>Eukaryota</taxon>
        <taxon>Metazoa</taxon>
        <taxon>Ecdysozoa</taxon>
        <taxon>Arthropoda</taxon>
        <taxon>Chelicerata</taxon>
        <taxon>Arachnida</taxon>
        <taxon>Acari</taxon>
        <taxon>Acariformes</taxon>
        <taxon>Trombidiformes</taxon>
        <taxon>Prostigmata</taxon>
        <taxon>Anystina</taxon>
        <taxon>Parasitengona</taxon>
        <taxon>Trombiculoidea</taxon>
        <taxon>Trombiculidae</taxon>
        <taxon>Leptotrombidium</taxon>
    </lineage>
</organism>
<dbReference type="EMBL" id="NCKV01039629">
    <property type="protein sequence ID" value="RWS18443.1"/>
    <property type="molecule type" value="Genomic_DNA"/>
</dbReference>
<sequence length="69" mass="8109">MAEVEATSEPERGAENDCNEHRRNSYQDTLKEIDPPKELTFLQIYFGRNEIMVAPDKYYFLIVIQNPTE</sequence>
<dbReference type="STRING" id="299467.A0A443RT29"/>
<keyword evidence="3" id="KW-1185">Reference proteome</keyword>
<comment type="caution">
    <text evidence="2">The sequence shown here is derived from an EMBL/GenBank/DDBJ whole genome shotgun (WGS) entry which is preliminary data.</text>
</comment>
<accession>A0A443RT29</accession>
<dbReference type="AlphaFoldDB" id="A0A443RT29"/>
<protein>
    <submittedName>
        <fullName evidence="2">Dynein light chain roadblock-type 1-like protein</fullName>
    </submittedName>
</protein>
<dbReference type="OrthoDB" id="9985637at2759"/>
<feature type="region of interest" description="Disordered" evidence="1">
    <location>
        <begin position="1"/>
        <end position="30"/>
    </location>
</feature>
<dbReference type="SUPFAM" id="SSF103196">
    <property type="entry name" value="Roadblock/LC7 domain"/>
    <property type="match status" value="1"/>
</dbReference>
<reference evidence="2 3" key="1">
    <citation type="journal article" date="2018" name="Gigascience">
        <title>Genomes of trombidid mites reveal novel predicted allergens and laterally-transferred genes associated with secondary metabolism.</title>
        <authorList>
            <person name="Dong X."/>
            <person name="Chaisiri K."/>
            <person name="Xia D."/>
            <person name="Armstrong S.D."/>
            <person name="Fang Y."/>
            <person name="Donnelly M.J."/>
            <person name="Kadowaki T."/>
            <person name="McGarry J.W."/>
            <person name="Darby A.C."/>
            <person name="Makepeace B.L."/>
        </authorList>
    </citation>
    <scope>NUCLEOTIDE SEQUENCE [LARGE SCALE GENOMIC DNA]</scope>
    <source>
        <strain evidence="2">UoL-UT</strain>
    </source>
</reference>
<dbReference type="VEuPathDB" id="VectorBase:LDEU013597"/>
<gene>
    <name evidence="2" type="ORF">B4U80_10264</name>
</gene>
<evidence type="ECO:0000256" key="1">
    <source>
        <dbReference type="SAM" id="MobiDB-lite"/>
    </source>
</evidence>
<evidence type="ECO:0000313" key="2">
    <source>
        <dbReference type="EMBL" id="RWS18443.1"/>
    </source>
</evidence>
<name>A0A443RT29_9ACAR</name>
<feature type="compositionally biased region" description="Basic and acidic residues" evidence="1">
    <location>
        <begin position="9"/>
        <end position="30"/>
    </location>
</feature>
<dbReference type="Proteomes" id="UP000288716">
    <property type="component" value="Unassembled WGS sequence"/>
</dbReference>
<evidence type="ECO:0000313" key="3">
    <source>
        <dbReference type="Proteomes" id="UP000288716"/>
    </source>
</evidence>